<keyword evidence="3" id="KW-1185">Reference proteome</keyword>
<evidence type="ECO:0000256" key="1">
    <source>
        <dbReference type="SAM" id="Phobius"/>
    </source>
</evidence>
<feature type="transmembrane region" description="Helical" evidence="1">
    <location>
        <begin position="7"/>
        <end position="27"/>
    </location>
</feature>
<comment type="caution">
    <text evidence="2">The sequence shown here is derived from an EMBL/GenBank/DDBJ whole genome shotgun (WGS) entry which is preliminary data.</text>
</comment>
<keyword evidence="1" id="KW-0812">Transmembrane</keyword>
<feature type="transmembrane region" description="Helical" evidence="1">
    <location>
        <begin position="39"/>
        <end position="56"/>
    </location>
</feature>
<protein>
    <submittedName>
        <fullName evidence="2">Uncharacterized protein</fullName>
    </submittedName>
</protein>
<name>A0A8J7R2P1_9HYPH</name>
<dbReference type="Proteomes" id="UP000666240">
    <property type="component" value="Unassembled WGS sequence"/>
</dbReference>
<keyword evidence="1" id="KW-1133">Transmembrane helix</keyword>
<proteinExistence type="predicted"/>
<gene>
    <name evidence="2" type="ORF">J5Y06_10860</name>
</gene>
<dbReference type="RefSeq" id="WP_209335192.1">
    <property type="nucleotide sequence ID" value="NZ_JAGIYY010000003.1"/>
</dbReference>
<dbReference type="AlphaFoldDB" id="A0A8J7R2P1"/>
<feature type="transmembrane region" description="Helical" evidence="1">
    <location>
        <begin position="97"/>
        <end position="118"/>
    </location>
</feature>
<sequence>MKRVDDVFIGLGLAWLIAGMLMGTWLGASGNFQFTNTHAHMNLVGFTASVLFGLIYRAYPSMKASRLALPQLALYQAGTVLLLAGKAVIDNGGSEGLVGIGAIVVILGVALMLVVFFARNRTVDVPTTLTPSLG</sequence>
<keyword evidence="1" id="KW-0472">Membrane</keyword>
<dbReference type="EMBL" id="JAGIYY010000003">
    <property type="protein sequence ID" value="MBP0439150.1"/>
    <property type="molecule type" value="Genomic_DNA"/>
</dbReference>
<evidence type="ECO:0000313" key="2">
    <source>
        <dbReference type="EMBL" id="MBP0439150.1"/>
    </source>
</evidence>
<accession>A0A8J7R2P1</accession>
<organism evidence="2 3">
    <name type="scientific">Tianweitania sediminis</name>
    <dbReference type="NCBI Taxonomy" id="1502156"/>
    <lineage>
        <taxon>Bacteria</taxon>
        <taxon>Pseudomonadati</taxon>
        <taxon>Pseudomonadota</taxon>
        <taxon>Alphaproteobacteria</taxon>
        <taxon>Hyphomicrobiales</taxon>
        <taxon>Phyllobacteriaceae</taxon>
        <taxon>Tianweitania</taxon>
    </lineage>
</organism>
<reference evidence="2" key="1">
    <citation type="submission" date="2021-03" db="EMBL/GenBank/DDBJ databases">
        <title>Genome sequencing and assembly of Tianweitania sediminis.</title>
        <authorList>
            <person name="Chhetri G."/>
        </authorList>
    </citation>
    <scope>NUCLEOTIDE SEQUENCE</scope>
    <source>
        <strain evidence="2">Z8</strain>
    </source>
</reference>
<evidence type="ECO:0000313" key="3">
    <source>
        <dbReference type="Proteomes" id="UP000666240"/>
    </source>
</evidence>